<sequence>MSASSASDAGSGAPIDEKKADEQQPSNNNTGDGTSLEPDVEDKAAVPVQNKVLVPGQQPDVQDEAVVPQPAPITPFRKLSQYQQDQANAEHAHDVIFSYFIRDWDASKHWTSINRVYSWYDPFTKDKKRPTATFTYTSRSDATEFAILDALQVHMNSPLRQMIRHRDKKHGAEVTYHVHVKAFVRTGTFGIRLSEEEIDVMGRYAWKLTDEKDKRISDVNILVVGGAPFRRFELLDDPWANSSFASPLWNEEEGPRSALVEIR</sequence>
<feature type="region of interest" description="Disordered" evidence="1">
    <location>
        <begin position="1"/>
        <end position="48"/>
    </location>
</feature>
<organism evidence="2 3">
    <name type="scientific">Cercophora samala</name>
    <dbReference type="NCBI Taxonomy" id="330535"/>
    <lineage>
        <taxon>Eukaryota</taxon>
        <taxon>Fungi</taxon>
        <taxon>Dikarya</taxon>
        <taxon>Ascomycota</taxon>
        <taxon>Pezizomycotina</taxon>
        <taxon>Sordariomycetes</taxon>
        <taxon>Sordariomycetidae</taxon>
        <taxon>Sordariales</taxon>
        <taxon>Lasiosphaeriaceae</taxon>
        <taxon>Cercophora</taxon>
    </lineage>
</organism>
<accession>A0AA39Z6S7</accession>
<dbReference type="AlphaFoldDB" id="A0AA39Z6S7"/>
<gene>
    <name evidence="2" type="ORF">QBC41DRAFT_16200</name>
</gene>
<comment type="caution">
    <text evidence="2">The sequence shown here is derived from an EMBL/GenBank/DDBJ whole genome shotgun (WGS) entry which is preliminary data.</text>
</comment>
<keyword evidence="3" id="KW-1185">Reference proteome</keyword>
<dbReference type="Proteomes" id="UP001174997">
    <property type="component" value="Unassembled WGS sequence"/>
</dbReference>
<evidence type="ECO:0000256" key="1">
    <source>
        <dbReference type="SAM" id="MobiDB-lite"/>
    </source>
</evidence>
<feature type="compositionally biased region" description="Polar residues" evidence="1">
    <location>
        <begin position="23"/>
        <end position="33"/>
    </location>
</feature>
<proteinExistence type="predicted"/>
<name>A0AA39Z6S7_9PEZI</name>
<protein>
    <submittedName>
        <fullName evidence="2">Uncharacterized protein</fullName>
    </submittedName>
</protein>
<evidence type="ECO:0000313" key="2">
    <source>
        <dbReference type="EMBL" id="KAK0665197.1"/>
    </source>
</evidence>
<feature type="compositionally biased region" description="Low complexity" evidence="1">
    <location>
        <begin position="1"/>
        <end position="13"/>
    </location>
</feature>
<evidence type="ECO:0000313" key="3">
    <source>
        <dbReference type="Proteomes" id="UP001174997"/>
    </source>
</evidence>
<reference evidence="2" key="1">
    <citation type="submission" date="2023-06" db="EMBL/GenBank/DDBJ databases">
        <title>Genome-scale phylogeny and comparative genomics of the fungal order Sordariales.</title>
        <authorList>
            <consortium name="Lawrence Berkeley National Laboratory"/>
            <person name="Hensen N."/>
            <person name="Bonometti L."/>
            <person name="Westerberg I."/>
            <person name="Brannstrom I.O."/>
            <person name="Guillou S."/>
            <person name="Cros-Aarteil S."/>
            <person name="Calhoun S."/>
            <person name="Haridas S."/>
            <person name="Kuo A."/>
            <person name="Mondo S."/>
            <person name="Pangilinan J."/>
            <person name="Riley R."/>
            <person name="Labutti K."/>
            <person name="Andreopoulos B."/>
            <person name="Lipzen A."/>
            <person name="Chen C."/>
            <person name="Yanf M."/>
            <person name="Daum C."/>
            <person name="Ng V."/>
            <person name="Clum A."/>
            <person name="Steindorff A."/>
            <person name="Ohm R."/>
            <person name="Martin F."/>
            <person name="Silar P."/>
            <person name="Natvig D."/>
            <person name="Lalanne C."/>
            <person name="Gautier V."/>
            <person name="Ament-Velasquez S.L."/>
            <person name="Kruys A."/>
            <person name="Hutchinson M.I."/>
            <person name="Powell A.J."/>
            <person name="Barry K."/>
            <person name="Miller A.N."/>
            <person name="Grigoriev I.V."/>
            <person name="Debuchy R."/>
            <person name="Gladieux P."/>
            <person name="Thoren M.H."/>
            <person name="Johannesson H."/>
        </authorList>
    </citation>
    <scope>NUCLEOTIDE SEQUENCE</scope>
    <source>
        <strain evidence="2">CBS 307.81</strain>
    </source>
</reference>
<dbReference type="EMBL" id="JAULSY010000115">
    <property type="protein sequence ID" value="KAK0665197.1"/>
    <property type="molecule type" value="Genomic_DNA"/>
</dbReference>